<reference evidence="2" key="1">
    <citation type="journal article" date="2022" name="Mol. Ecol. Resour.">
        <title>The genomes of chicory, endive, great burdock and yacon provide insights into Asteraceae palaeo-polyploidization history and plant inulin production.</title>
        <authorList>
            <person name="Fan W."/>
            <person name="Wang S."/>
            <person name="Wang H."/>
            <person name="Wang A."/>
            <person name="Jiang F."/>
            <person name="Liu H."/>
            <person name="Zhao H."/>
            <person name="Xu D."/>
            <person name="Zhang Y."/>
        </authorList>
    </citation>
    <scope>NUCLEOTIDE SEQUENCE [LARGE SCALE GENOMIC DNA]</scope>
    <source>
        <strain evidence="2">cv. Niubang</strain>
    </source>
</reference>
<evidence type="ECO:0000313" key="1">
    <source>
        <dbReference type="EMBL" id="KAI3768991.1"/>
    </source>
</evidence>
<reference evidence="1 2" key="2">
    <citation type="journal article" date="2022" name="Mol. Ecol. Resour.">
        <title>The genomes of chicory, endive, great burdock and yacon provide insights into Asteraceae paleo-polyploidization history and plant inulin production.</title>
        <authorList>
            <person name="Fan W."/>
            <person name="Wang S."/>
            <person name="Wang H."/>
            <person name="Wang A."/>
            <person name="Jiang F."/>
            <person name="Liu H."/>
            <person name="Zhao H."/>
            <person name="Xu D."/>
            <person name="Zhang Y."/>
        </authorList>
    </citation>
    <scope>NUCLEOTIDE SEQUENCE [LARGE SCALE GENOMIC DNA]</scope>
    <source>
        <strain evidence="2">cv. Niubang</strain>
    </source>
</reference>
<gene>
    <name evidence="1" type="ORF">L6452_00087</name>
</gene>
<evidence type="ECO:0000313" key="2">
    <source>
        <dbReference type="Proteomes" id="UP001055879"/>
    </source>
</evidence>
<sequence length="435" mass="48164">MEARCENMVLNSFDGHKFPLITTITPHENGSSIINNEMDFFSKSNTNNNNPLMNIHVKEEKEHDQQLQLNLNVGNSSLLTTSRTSHNGGSLHTNNQAGHKADLVKMKRENEGLRSMLAQVNQKYVFLQRIIQEKMVTHETNDEMKTIMMKDDTKQSLLVPSEFKNLDRTTKIDSNPDMNKNAEFDSPKDGNRGGAEATMRRARVSVRARSEASLITDGCQWRKYGQKMAKGNPCPRAYYRCTMAVGCPVRKQVQRCAEDRTILITTYEGTHNHPLPQSAMTMASTTSAAASMLLSGSISSSDHHNHHHIAPGSMFSSPNLTTTLSTATPFPTITLDLTSDHSELRQPQFHFPFSTNVHPNIDLNTNSPRAVMGQLAGQQYNNATKFSGVESSDRQLMNAATAAVTSDPQFMAALAAAIGSIIGHGNDNDNNFKRN</sequence>
<name>A0ACB9FDQ9_ARCLA</name>
<proteinExistence type="predicted"/>
<accession>A0ACB9FDQ9</accession>
<comment type="caution">
    <text evidence="1">The sequence shown here is derived from an EMBL/GenBank/DDBJ whole genome shotgun (WGS) entry which is preliminary data.</text>
</comment>
<dbReference type="Proteomes" id="UP001055879">
    <property type="component" value="Linkage Group LG01"/>
</dbReference>
<dbReference type="EMBL" id="CM042047">
    <property type="protein sequence ID" value="KAI3768991.1"/>
    <property type="molecule type" value="Genomic_DNA"/>
</dbReference>
<keyword evidence="2" id="KW-1185">Reference proteome</keyword>
<protein>
    <submittedName>
        <fullName evidence="1">Uncharacterized protein</fullName>
    </submittedName>
</protein>
<organism evidence="1 2">
    <name type="scientific">Arctium lappa</name>
    <name type="common">Greater burdock</name>
    <name type="synonym">Lappa major</name>
    <dbReference type="NCBI Taxonomy" id="4217"/>
    <lineage>
        <taxon>Eukaryota</taxon>
        <taxon>Viridiplantae</taxon>
        <taxon>Streptophyta</taxon>
        <taxon>Embryophyta</taxon>
        <taxon>Tracheophyta</taxon>
        <taxon>Spermatophyta</taxon>
        <taxon>Magnoliopsida</taxon>
        <taxon>eudicotyledons</taxon>
        <taxon>Gunneridae</taxon>
        <taxon>Pentapetalae</taxon>
        <taxon>asterids</taxon>
        <taxon>campanulids</taxon>
        <taxon>Asterales</taxon>
        <taxon>Asteraceae</taxon>
        <taxon>Carduoideae</taxon>
        <taxon>Cardueae</taxon>
        <taxon>Arctiinae</taxon>
        <taxon>Arctium</taxon>
    </lineage>
</organism>